<evidence type="ECO:0000259" key="9">
    <source>
        <dbReference type="Pfam" id="PF21082"/>
    </source>
</evidence>
<comment type="subcellular location">
    <subcellularLocation>
        <location evidence="1">Cell membrane</location>
        <topology evidence="1">Multi-pass membrane protein</topology>
    </subcellularLocation>
</comment>
<proteinExistence type="inferred from homology"/>
<evidence type="ECO:0000259" key="8">
    <source>
        <dbReference type="Pfam" id="PF00924"/>
    </source>
</evidence>
<keyword evidence="3" id="KW-1003">Cell membrane</keyword>
<evidence type="ECO:0000256" key="7">
    <source>
        <dbReference type="SAM" id="Phobius"/>
    </source>
</evidence>
<feature type="domain" description="Mechanosensitive ion channel MscS" evidence="8">
    <location>
        <begin position="104"/>
        <end position="170"/>
    </location>
</feature>
<feature type="transmembrane region" description="Helical" evidence="7">
    <location>
        <begin position="16"/>
        <end position="38"/>
    </location>
</feature>
<dbReference type="Gene3D" id="1.10.287.1260">
    <property type="match status" value="1"/>
</dbReference>
<dbReference type="InterPro" id="IPR023408">
    <property type="entry name" value="MscS_beta-dom_sf"/>
</dbReference>
<dbReference type="PANTHER" id="PTHR30221:SF1">
    <property type="entry name" value="SMALL-CONDUCTANCE MECHANOSENSITIVE CHANNEL"/>
    <property type="match status" value="1"/>
</dbReference>
<name>A0ABS5VJY0_9BACT</name>
<dbReference type="InterPro" id="IPR011014">
    <property type="entry name" value="MscS_channel_TM-2"/>
</dbReference>
<dbReference type="InterPro" id="IPR006686">
    <property type="entry name" value="MscS_channel_CS"/>
</dbReference>
<dbReference type="SUPFAM" id="SSF82861">
    <property type="entry name" value="Mechanosensitive channel protein MscS (YggB), transmembrane region"/>
    <property type="match status" value="1"/>
</dbReference>
<dbReference type="PANTHER" id="PTHR30221">
    <property type="entry name" value="SMALL-CONDUCTANCE MECHANOSENSITIVE CHANNEL"/>
    <property type="match status" value="1"/>
</dbReference>
<dbReference type="InterPro" id="IPR049278">
    <property type="entry name" value="MS_channel_C"/>
</dbReference>
<evidence type="ECO:0000256" key="4">
    <source>
        <dbReference type="ARBA" id="ARBA00022692"/>
    </source>
</evidence>
<organism evidence="10 11">
    <name type="scientific">Chryseosolibacter indicus</name>
    <dbReference type="NCBI Taxonomy" id="2782351"/>
    <lineage>
        <taxon>Bacteria</taxon>
        <taxon>Pseudomonadati</taxon>
        <taxon>Bacteroidota</taxon>
        <taxon>Cytophagia</taxon>
        <taxon>Cytophagales</taxon>
        <taxon>Chryseotaleaceae</taxon>
        <taxon>Chryseosolibacter</taxon>
    </lineage>
</organism>
<keyword evidence="5 7" id="KW-1133">Transmembrane helix</keyword>
<keyword evidence="11" id="KW-1185">Reference proteome</keyword>
<evidence type="ECO:0000256" key="6">
    <source>
        <dbReference type="ARBA" id="ARBA00023136"/>
    </source>
</evidence>
<dbReference type="SUPFAM" id="SSF50182">
    <property type="entry name" value="Sm-like ribonucleoproteins"/>
    <property type="match status" value="1"/>
</dbReference>
<feature type="domain" description="Mechanosensitive ion channel MscS C-terminal" evidence="9">
    <location>
        <begin position="179"/>
        <end position="257"/>
    </location>
</feature>
<gene>
    <name evidence="10" type="ORF">KK060_00270</name>
</gene>
<accession>A0ABS5VJY0</accession>
<dbReference type="InterPro" id="IPR045275">
    <property type="entry name" value="MscS_archaea/bacteria_type"/>
</dbReference>
<sequence>MNLSKFYDIALHWVELYAPSIIIAIVVFFTGQWMIRVIKKWLYRAMERKEISSSLRPFLQSLVITLLQILLLLIVLQLLSVRLTIFTAIVTSLGVAAGLALSGTLQNFTGGVLILLLKPFKVGDNIIAQGHDGIVESIEIFYTIITTADNRSVIIPNSKLSNEVIVNISRQGSRRLDIELKFSYAYDIEKIKKLLLDSITSFPNKTTNSKIVVGVSTLDPDGFKMTVQVWIDALKYYDLKFVLQQKLINDLQAAGIKLPGMP</sequence>
<evidence type="ECO:0000256" key="5">
    <source>
        <dbReference type="ARBA" id="ARBA00022989"/>
    </source>
</evidence>
<keyword evidence="4 7" id="KW-0812">Transmembrane</keyword>
<protein>
    <submittedName>
        <fullName evidence="10">Mechanosensitive ion channel</fullName>
    </submittedName>
</protein>
<evidence type="ECO:0000256" key="3">
    <source>
        <dbReference type="ARBA" id="ARBA00022475"/>
    </source>
</evidence>
<comment type="similarity">
    <text evidence="2">Belongs to the MscS (TC 1.A.23) family.</text>
</comment>
<dbReference type="Gene3D" id="3.30.70.100">
    <property type="match status" value="1"/>
</dbReference>
<dbReference type="RefSeq" id="WP_254151391.1">
    <property type="nucleotide sequence ID" value="NZ_JAHESD010000001.1"/>
</dbReference>
<dbReference type="InterPro" id="IPR006685">
    <property type="entry name" value="MscS_channel_2nd"/>
</dbReference>
<feature type="transmembrane region" description="Helical" evidence="7">
    <location>
        <begin position="58"/>
        <end position="79"/>
    </location>
</feature>
<reference evidence="10 11" key="1">
    <citation type="submission" date="2021-05" db="EMBL/GenBank/DDBJ databases">
        <title>A Polyphasic approach of four new species of the genus Ohtaekwangia: Ohtaekwangia histidinii sp. nov., Ohtaekwangia cretensis sp. nov., Ohtaekwangia indiensis sp. nov., Ohtaekwangia reichenbachii sp. nov. from diverse environment.</title>
        <authorList>
            <person name="Octaviana S."/>
        </authorList>
    </citation>
    <scope>NUCLEOTIDE SEQUENCE [LARGE SCALE GENOMIC DNA]</scope>
    <source>
        <strain evidence="10 11">PWU20</strain>
    </source>
</reference>
<keyword evidence="6 7" id="KW-0472">Membrane</keyword>
<dbReference type="Gene3D" id="2.30.30.60">
    <property type="match status" value="1"/>
</dbReference>
<dbReference type="InterPro" id="IPR010920">
    <property type="entry name" value="LSM_dom_sf"/>
</dbReference>
<evidence type="ECO:0000256" key="2">
    <source>
        <dbReference type="ARBA" id="ARBA00008017"/>
    </source>
</evidence>
<dbReference type="Pfam" id="PF00924">
    <property type="entry name" value="MS_channel_2nd"/>
    <property type="match status" value="1"/>
</dbReference>
<dbReference type="Proteomes" id="UP000772618">
    <property type="component" value="Unassembled WGS sequence"/>
</dbReference>
<evidence type="ECO:0000256" key="1">
    <source>
        <dbReference type="ARBA" id="ARBA00004651"/>
    </source>
</evidence>
<dbReference type="Pfam" id="PF21082">
    <property type="entry name" value="MS_channel_3rd"/>
    <property type="match status" value="1"/>
</dbReference>
<evidence type="ECO:0000313" key="11">
    <source>
        <dbReference type="Proteomes" id="UP000772618"/>
    </source>
</evidence>
<evidence type="ECO:0000313" key="10">
    <source>
        <dbReference type="EMBL" id="MBT1701691.1"/>
    </source>
</evidence>
<dbReference type="InterPro" id="IPR011066">
    <property type="entry name" value="MscS_channel_C_sf"/>
</dbReference>
<comment type="caution">
    <text evidence="10">The sequence shown here is derived from an EMBL/GenBank/DDBJ whole genome shotgun (WGS) entry which is preliminary data.</text>
</comment>
<dbReference type="SUPFAM" id="SSF82689">
    <property type="entry name" value="Mechanosensitive channel protein MscS (YggB), C-terminal domain"/>
    <property type="match status" value="1"/>
</dbReference>
<dbReference type="PROSITE" id="PS01246">
    <property type="entry name" value="UPF0003"/>
    <property type="match status" value="1"/>
</dbReference>
<feature type="transmembrane region" description="Helical" evidence="7">
    <location>
        <begin position="85"/>
        <end position="117"/>
    </location>
</feature>
<dbReference type="EMBL" id="JAHESD010000001">
    <property type="protein sequence ID" value="MBT1701691.1"/>
    <property type="molecule type" value="Genomic_DNA"/>
</dbReference>